<evidence type="ECO:0000313" key="3">
    <source>
        <dbReference type="Proteomes" id="UP000317374"/>
    </source>
</evidence>
<dbReference type="Proteomes" id="UP000317374">
    <property type="component" value="Unassembled WGS sequence"/>
</dbReference>
<name>A0A564IKT1_9ENTR</name>
<proteinExistence type="predicted"/>
<protein>
    <submittedName>
        <fullName evidence="2">Type-2 restriction enzyme EcoRII</fullName>
    </submittedName>
</protein>
<dbReference type="InterPro" id="IPR038365">
    <property type="entry name" value="EcoRII_C_sf"/>
</dbReference>
<evidence type="ECO:0000259" key="1">
    <source>
        <dbReference type="Pfam" id="PF09019"/>
    </source>
</evidence>
<dbReference type="OrthoDB" id="9797574at2"/>
<feature type="domain" description="Restriction endonuclease type II EcoRII C-terminal" evidence="1">
    <location>
        <begin position="234"/>
        <end position="404"/>
    </location>
</feature>
<dbReference type="EMBL" id="CABGGW010000012">
    <property type="protein sequence ID" value="VUS46140.1"/>
    <property type="molecule type" value="Genomic_DNA"/>
</dbReference>
<accession>A0A564IKT1</accession>
<dbReference type="GO" id="GO:0009307">
    <property type="term" value="P:DNA restriction-modification system"/>
    <property type="evidence" value="ECO:0007669"/>
    <property type="project" value="InterPro"/>
</dbReference>
<sequence length="413" mass="47164">MDSRLSEHFIFAAGKSLSAVDAVPSRSNQHEIGGLVRVGFGKAIGSISSGEKLQIPCLMVWLSDDDSHLINTTVTWYDARAGKADRAPEYRLYYPSNEVTDRIGEGDFLLTALRHNNELVICFAPKDSQAEWQLRSLFGLSSSNITDHHFHGAELSDKTLLLPIRIFLEEIGIIFEPVLDYQDVTLEWLLSRYPDGFPTSKVFSELARERVGRHSVGAPDETLMAWLEEEEMLFRIMERHIIRQQLQTGFEDEKDDVEAFIKYSLSVHNRRKSRVGFAFENHLETIFMEHGLAFEKGSRCNVTENNSKPDFLFPSFAAYHNQGYQQDKLLILAAKTSCKDRWRQVLAEAARIPKKHLITLQSLISINQLEEMRYHQLQLVIPSPVLTLYSPNSQNFLMPLSEFITVVKDTTIV</sequence>
<dbReference type="InterPro" id="IPR011335">
    <property type="entry name" value="Restrct_endonuc-II-like"/>
</dbReference>
<dbReference type="GO" id="GO:0003677">
    <property type="term" value="F:DNA binding"/>
    <property type="evidence" value="ECO:0007669"/>
    <property type="project" value="InterPro"/>
</dbReference>
<dbReference type="Gene3D" id="3.40.91.80">
    <property type="match status" value="1"/>
</dbReference>
<reference evidence="2 3" key="1">
    <citation type="submission" date="2019-07" db="EMBL/GenBank/DDBJ databases">
        <authorList>
            <person name="Brisse S."/>
            <person name="Rodrigues C."/>
            <person name="Thorpe H."/>
        </authorList>
    </citation>
    <scope>NUCLEOTIDE SEQUENCE [LARGE SCALE GENOMIC DNA]</scope>
    <source>
        <strain evidence="2">SB6422</strain>
    </source>
</reference>
<dbReference type="InterPro" id="IPR015109">
    <property type="entry name" value="Restrct_endonuc_II_EcoRII_C"/>
</dbReference>
<dbReference type="RefSeq" id="WP_142463601.1">
    <property type="nucleotide sequence ID" value="NZ_CABGGQ010000040.1"/>
</dbReference>
<dbReference type="GO" id="GO:0009036">
    <property type="term" value="F:type II site-specific deoxyribonuclease activity"/>
    <property type="evidence" value="ECO:0007669"/>
    <property type="project" value="InterPro"/>
</dbReference>
<dbReference type="Pfam" id="PF09019">
    <property type="entry name" value="EcoRII-C"/>
    <property type="match status" value="1"/>
</dbReference>
<organism evidence="2 3">
    <name type="scientific">Klebsiella huaxiensis</name>
    <dbReference type="NCBI Taxonomy" id="2153354"/>
    <lineage>
        <taxon>Bacteria</taxon>
        <taxon>Pseudomonadati</taxon>
        <taxon>Pseudomonadota</taxon>
        <taxon>Gammaproteobacteria</taxon>
        <taxon>Enterobacterales</taxon>
        <taxon>Enterobacteriaceae</taxon>
        <taxon>Klebsiella/Raoultella group</taxon>
        <taxon>Klebsiella</taxon>
    </lineage>
</organism>
<dbReference type="SUPFAM" id="SSF52980">
    <property type="entry name" value="Restriction endonuclease-like"/>
    <property type="match status" value="1"/>
</dbReference>
<gene>
    <name evidence="2" type="primary">ecoRIIR</name>
    <name evidence="2" type="ORF">SB6422_00679</name>
</gene>
<dbReference type="AlphaFoldDB" id="A0A564IKT1"/>
<evidence type="ECO:0000313" key="2">
    <source>
        <dbReference type="EMBL" id="VUS46140.1"/>
    </source>
</evidence>